<dbReference type="Proteomes" id="UP000030671">
    <property type="component" value="Unassembled WGS sequence"/>
</dbReference>
<organism evidence="2 3">
    <name type="scientific">Heterobasidion irregulare (strain TC 32-1)</name>
    <dbReference type="NCBI Taxonomy" id="747525"/>
    <lineage>
        <taxon>Eukaryota</taxon>
        <taxon>Fungi</taxon>
        <taxon>Dikarya</taxon>
        <taxon>Basidiomycota</taxon>
        <taxon>Agaricomycotina</taxon>
        <taxon>Agaricomycetes</taxon>
        <taxon>Russulales</taxon>
        <taxon>Bondarzewiaceae</taxon>
        <taxon>Heterobasidion</taxon>
        <taxon>Heterobasidion annosum species complex</taxon>
    </lineage>
</organism>
<keyword evidence="3" id="KW-1185">Reference proteome</keyword>
<dbReference type="HOGENOM" id="CLU_2038366_0_0_1"/>
<proteinExistence type="predicted"/>
<dbReference type="GeneID" id="20669806"/>
<gene>
    <name evidence="2" type="ORF">HETIRDRAFT_310850</name>
</gene>
<sequence>MQDGCVTLRGLAIPLTGCLSDPRGHTRAGISETVQGWANLGPHPTASDHVDVYHVLLMARWDPRFIAGLGDGMGATAVGGVLRWGEDLCAILMRDVVKQYIFLLFVLRVSPTYISHLLVYY</sequence>
<name>W4KIT6_HETIT</name>
<protein>
    <submittedName>
        <fullName evidence="2">Uncharacterized protein</fullName>
    </submittedName>
</protein>
<dbReference type="EMBL" id="KI925455">
    <property type="protein sequence ID" value="ETW85757.1"/>
    <property type="molecule type" value="Genomic_DNA"/>
</dbReference>
<dbReference type="KEGG" id="hir:HETIRDRAFT_310850"/>
<evidence type="ECO:0000313" key="2">
    <source>
        <dbReference type="EMBL" id="ETW85757.1"/>
    </source>
</evidence>
<keyword evidence="1" id="KW-1133">Transmembrane helix</keyword>
<dbReference type="RefSeq" id="XP_009542585.1">
    <property type="nucleotide sequence ID" value="XM_009544290.1"/>
</dbReference>
<keyword evidence="1" id="KW-0812">Transmembrane</keyword>
<evidence type="ECO:0000313" key="3">
    <source>
        <dbReference type="Proteomes" id="UP000030671"/>
    </source>
</evidence>
<dbReference type="AlphaFoldDB" id="W4KIT6"/>
<dbReference type="OrthoDB" id="340346at2759"/>
<evidence type="ECO:0000256" key="1">
    <source>
        <dbReference type="SAM" id="Phobius"/>
    </source>
</evidence>
<dbReference type="InParanoid" id="W4KIT6"/>
<accession>W4KIT6</accession>
<feature type="transmembrane region" description="Helical" evidence="1">
    <location>
        <begin position="100"/>
        <end position="120"/>
    </location>
</feature>
<keyword evidence="1" id="KW-0472">Membrane</keyword>
<reference evidence="2 3" key="1">
    <citation type="journal article" date="2012" name="New Phytol.">
        <title>Insight into trade-off between wood decay and parasitism from the genome of a fungal forest pathogen.</title>
        <authorList>
            <person name="Olson A."/>
            <person name="Aerts A."/>
            <person name="Asiegbu F."/>
            <person name="Belbahri L."/>
            <person name="Bouzid O."/>
            <person name="Broberg A."/>
            <person name="Canback B."/>
            <person name="Coutinho P.M."/>
            <person name="Cullen D."/>
            <person name="Dalman K."/>
            <person name="Deflorio G."/>
            <person name="van Diepen L.T."/>
            <person name="Dunand C."/>
            <person name="Duplessis S."/>
            <person name="Durling M."/>
            <person name="Gonthier P."/>
            <person name="Grimwood J."/>
            <person name="Fossdal C.G."/>
            <person name="Hansson D."/>
            <person name="Henrissat B."/>
            <person name="Hietala A."/>
            <person name="Himmelstrand K."/>
            <person name="Hoffmeister D."/>
            <person name="Hogberg N."/>
            <person name="James T.Y."/>
            <person name="Karlsson M."/>
            <person name="Kohler A."/>
            <person name="Kues U."/>
            <person name="Lee Y.H."/>
            <person name="Lin Y.C."/>
            <person name="Lind M."/>
            <person name="Lindquist E."/>
            <person name="Lombard V."/>
            <person name="Lucas S."/>
            <person name="Lunden K."/>
            <person name="Morin E."/>
            <person name="Murat C."/>
            <person name="Park J."/>
            <person name="Raffaello T."/>
            <person name="Rouze P."/>
            <person name="Salamov A."/>
            <person name="Schmutz J."/>
            <person name="Solheim H."/>
            <person name="Stahlberg J."/>
            <person name="Velez H."/>
            <person name="de Vries R.P."/>
            <person name="Wiebenga A."/>
            <person name="Woodward S."/>
            <person name="Yakovlev I."/>
            <person name="Garbelotto M."/>
            <person name="Martin F."/>
            <person name="Grigoriev I.V."/>
            <person name="Stenlid J."/>
        </authorList>
    </citation>
    <scope>NUCLEOTIDE SEQUENCE [LARGE SCALE GENOMIC DNA]</scope>
    <source>
        <strain evidence="2 3">TC 32-1</strain>
    </source>
</reference>